<dbReference type="OrthoDB" id="276332at2"/>
<proteinExistence type="predicted"/>
<sequence length="240" mass="25475">MRNLSFGALIVLVGFVAALPFRKVPPHGSADADASLATGPSTGLVVTGENVSLDPLAPMSPTISADTVATPWSHVASPMLMTPERPVSRSRSTDSVHPQMAARIPSDAQSSPRRDLRLPLTYDDLAVPLVTPGYVDERYSAIAKPATGSPAVDASPTKFEPLAMTNAAVSEATDAPFQQFDSQPPSVLASRETPTGKPSTVPFVSAKPSIEGRLASDTRPASQETDRDDRPRHWIRQPSE</sequence>
<dbReference type="AlphaFoldDB" id="A0A5C6APU8"/>
<evidence type="ECO:0000256" key="1">
    <source>
        <dbReference type="SAM" id="MobiDB-lite"/>
    </source>
</evidence>
<dbReference type="Proteomes" id="UP000316213">
    <property type="component" value="Unassembled WGS sequence"/>
</dbReference>
<accession>A0A5C6APU8</accession>
<dbReference type="RefSeq" id="WP_146577228.1">
    <property type="nucleotide sequence ID" value="NZ_SJPM01000002.1"/>
</dbReference>
<organism evidence="2 3">
    <name type="scientific">Neorhodopirellula pilleata</name>
    <dbReference type="NCBI Taxonomy" id="2714738"/>
    <lineage>
        <taxon>Bacteria</taxon>
        <taxon>Pseudomonadati</taxon>
        <taxon>Planctomycetota</taxon>
        <taxon>Planctomycetia</taxon>
        <taxon>Pirellulales</taxon>
        <taxon>Pirellulaceae</taxon>
        <taxon>Neorhodopirellula</taxon>
    </lineage>
</organism>
<name>A0A5C6APU8_9BACT</name>
<reference evidence="2 3" key="1">
    <citation type="submission" date="2019-02" db="EMBL/GenBank/DDBJ databases">
        <title>Deep-cultivation of Planctomycetes and their phenomic and genomic characterization uncovers novel biology.</title>
        <authorList>
            <person name="Wiegand S."/>
            <person name="Jogler M."/>
            <person name="Boedeker C."/>
            <person name="Pinto D."/>
            <person name="Vollmers J."/>
            <person name="Rivas-Marin E."/>
            <person name="Kohn T."/>
            <person name="Peeters S.H."/>
            <person name="Heuer A."/>
            <person name="Rast P."/>
            <person name="Oberbeckmann S."/>
            <person name="Bunk B."/>
            <person name="Jeske O."/>
            <person name="Meyerdierks A."/>
            <person name="Storesund J.E."/>
            <person name="Kallscheuer N."/>
            <person name="Luecker S."/>
            <person name="Lage O.M."/>
            <person name="Pohl T."/>
            <person name="Merkel B.J."/>
            <person name="Hornburger P."/>
            <person name="Mueller R.-W."/>
            <person name="Bruemmer F."/>
            <person name="Labrenz M."/>
            <person name="Spormann A.M."/>
            <person name="Op Den Camp H."/>
            <person name="Overmann J."/>
            <person name="Amann R."/>
            <person name="Jetten M.S.M."/>
            <person name="Mascher T."/>
            <person name="Medema M.H."/>
            <person name="Devos D.P."/>
            <person name="Kaster A.-K."/>
            <person name="Ovreas L."/>
            <person name="Rohde M."/>
            <person name="Galperin M.Y."/>
            <person name="Jogler C."/>
        </authorList>
    </citation>
    <scope>NUCLEOTIDE SEQUENCE [LARGE SCALE GENOMIC DNA]</scope>
    <source>
        <strain evidence="2 3">Pla100</strain>
    </source>
</reference>
<evidence type="ECO:0000313" key="2">
    <source>
        <dbReference type="EMBL" id="TWU02053.1"/>
    </source>
</evidence>
<comment type="caution">
    <text evidence="2">The sequence shown here is derived from an EMBL/GenBank/DDBJ whole genome shotgun (WGS) entry which is preliminary data.</text>
</comment>
<evidence type="ECO:0000313" key="3">
    <source>
        <dbReference type="Proteomes" id="UP000316213"/>
    </source>
</evidence>
<feature type="region of interest" description="Disordered" evidence="1">
    <location>
        <begin position="82"/>
        <end position="114"/>
    </location>
</feature>
<keyword evidence="3" id="KW-1185">Reference proteome</keyword>
<dbReference type="EMBL" id="SJPM01000002">
    <property type="protein sequence ID" value="TWU02053.1"/>
    <property type="molecule type" value="Genomic_DNA"/>
</dbReference>
<feature type="region of interest" description="Disordered" evidence="1">
    <location>
        <begin position="177"/>
        <end position="240"/>
    </location>
</feature>
<protein>
    <submittedName>
        <fullName evidence="2">Uncharacterized protein</fullName>
    </submittedName>
</protein>
<gene>
    <name evidence="2" type="ORF">Pla100_17920</name>
</gene>